<dbReference type="InterPro" id="IPR036514">
    <property type="entry name" value="SGNH_hydro_sf"/>
</dbReference>
<dbReference type="RefSeq" id="WP_037444339.1">
    <property type="nucleotide sequence ID" value="NZ_JNFF01000116.1"/>
</dbReference>
<sequence length="223" mass="25603">MNRILKSALFGLSLLVFSNTTLKAQEHPPFWQDIQAIKQYDRVYEPPKNPILFVGSSSIRLWVDFTKTFKDYTVLNRGIGGAVTADIDRYLEDIVFPYQPKQIVLYIGENDLLEASNAEQVFKSIKKLYTDIRTRLPEVPIIYLAIKGSPSRSKEFNKASETNRLVKNYLIDKNNAIFIDVFTPMLDKKGEMNPSIFKADQLHMNASGYAIWNKLLVPHLLKD</sequence>
<dbReference type="EMBL" id="JNFF01000116">
    <property type="protein sequence ID" value="KEQ28437.1"/>
    <property type="molecule type" value="Genomic_DNA"/>
</dbReference>
<dbReference type="InterPro" id="IPR051532">
    <property type="entry name" value="Ester_Hydrolysis_Enzymes"/>
</dbReference>
<organism evidence="3 4">
    <name type="scientific">Pedobacter antarcticus 4BY</name>
    <dbReference type="NCBI Taxonomy" id="1358423"/>
    <lineage>
        <taxon>Bacteria</taxon>
        <taxon>Pseudomonadati</taxon>
        <taxon>Bacteroidota</taxon>
        <taxon>Sphingobacteriia</taxon>
        <taxon>Sphingobacteriales</taxon>
        <taxon>Sphingobacteriaceae</taxon>
        <taxon>Pedobacter</taxon>
    </lineage>
</organism>
<accession>A0A081PCL4</accession>
<dbReference type="Pfam" id="PF13472">
    <property type="entry name" value="Lipase_GDSL_2"/>
    <property type="match status" value="1"/>
</dbReference>
<dbReference type="AlphaFoldDB" id="A0A081PCL4"/>
<evidence type="ECO:0000313" key="3">
    <source>
        <dbReference type="EMBL" id="KEQ28437.1"/>
    </source>
</evidence>
<protein>
    <submittedName>
        <fullName evidence="3">GDSL family lipase</fullName>
    </submittedName>
</protein>
<keyword evidence="1" id="KW-0732">Signal</keyword>
<evidence type="ECO:0000313" key="4">
    <source>
        <dbReference type="Proteomes" id="UP000028007"/>
    </source>
</evidence>
<dbReference type="Gene3D" id="3.40.50.1110">
    <property type="entry name" value="SGNH hydrolase"/>
    <property type="match status" value="1"/>
</dbReference>
<evidence type="ECO:0000259" key="2">
    <source>
        <dbReference type="Pfam" id="PF13472"/>
    </source>
</evidence>
<gene>
    <name evidence="3" type="ORF">N180_02045</name>
</gene>
<dbReference type="Proteomes" id="UP000028007">
    <property type="component" value="Unassembled WGS sequence"/>
</dbReference>
<reference evidence="3 4" key="1">
    <citation type="journal article" date="1992" name="Int. J. Syst. Bacteriol.">
        <title>Sphingobacterium antarcticus sp. nov. a Psychrotrophic Bacterium from the Soils of Schirmacher Oasis, Antarctica.</title>
        <authorList>
            <person name="Shivaji S."/>
            <person name="Ray M.K."/>
            <person name="Rao N.S."/>
            <person name="Saiserr L."/>
            <person name="Jagannadham M.V."/>
            <person name="Kumar G.S."/>
            <person name="Reddy G."/>
            <person name="Bhargava P.M."/>
        </authorList>
    </citation>
    <scope>NUCLEOTIDE SEQUENCE [LARGE SCALE GENOMIC DNA]</scope>
    <source>
        <strain evidence="3 4">4BY</strain>
    </source>
</reference>
<keyword evidence="4" id="KW-1185">Reference proteome</keyword>
<dbReference type="eggNOG" id="COG2755">
    <property type="taxonomic scope" value="Bacteria"/>
</dbReference>
<feature type="chain" id="PRO_5001761612" evidence="1">
    <location>
        <begin position="25"/>
        <end position="223"/>
    </location>
</feature>
<dbReference type="PANTHER" id="PTHR30383:SF5">
    <property type="entry name" value="SGNH HYDROLASE-TYPE ESTERASE DOMAIN-CONTAINING PROTEIN"/>
    <property type="match status" value="1"/>
</dbReference>
<evidence type="ECO:0000256" key="1">
    <source>
        <dbReference type="SAM" id="SignalP"/>
    </source>
</evidence>
<feature type="domain" description="SGNH hydrolase-type esterase" evidence="2">
    <location>
        <begin position="67"/>
        <end position="211"/>
    </location>
</feature>
<dbReference type="PANTHER" id="PTHR30383">
    <property type="entry name" value="THIOESTERASE 1/PROTEASE 1/LYSOPHOSPHOLIPASE L1"/>
    <property type="match status" value="1"/>
</dbReference>
<comment type="caution">
    <text evidence="3">The sequence shown here is derived from an EMBL/GenBank/DDBJ whole genome shotgun (WGS) entry which is preliminary data.</text>
</comment>
<feature type="signal peptide" evidence="1">
    <location>
        <begin position="1"/>
        <end position="24"/>
    </location>
</feature>
<dbReference type="InterPro" id="IPR013830">
    <property type="entry name" value="SGNH_hydro"/>
</dbReference>
<proteinExistence type="predicted"/>
<dbReference type="GO" id="GO:0004622">
    <property type="term" value="F:phosphatidylcholine lysophospholipase activity"/>
    <property type="evidence" value="ECO:0007669"/>
    <property type="project" value="TreeGrafter"/>
</dbReference>
<dbReference type="SUPFAM" id="SSF52266">
    <property type="entry name" value="SGNH hydrolase"/>
    <property type="match status" value="1"/>
</dbReference>
<name>A0A081PCL4_9SPHI</name>
<dbReference type="OrthoDB" id="9790057at2"/>